<name>A0A3S4BZR5_9MYCO</name>
<dbReference type="KEGG" id="mbai:MB901379_04446"/>
<protein>
    <recommendedName>
        <fullName evidence="7">Soluble secreted antigen MPT53</fullName>
    </recommendedName>
</protein>
<evidence type="ECO:0000256" key="6">
    <source>
        <dbReference type="ARBA" id="ARBA00055273"/>
    </source>
</evidence>
<dbReference type="GO" id="GO:0016209">
    <property type="term" value="F:antioxidant activity"/>
    <property type="evidence" value="ECO:0007669"/>
    <property type="project" value="InterPro"/>
</dbReference>
<dbReference type="PROSITE" id="PS51352">
    <property type="entry name" value="THIOREDOXIN_2"/>
    <property type="match status" value="1"/>
</dbReference>
<dbReference type="Pfam" id="PF00578">
    <property type="entry name" value="AhpC-TSA"/>
    <property type="match status" value="1"/>
</dbReference>
<accession>A0A3S4BZR5</accession>
<dbReference type="GO" id="GO:0016491">
    <property type="term" value="F:oxidoreductase activity"/>
    <property type="evidence" value="ECO:0007669"/>
    <property type="project" value="InterPro"/>
</dbReference>
<feature type="domain" description="Thioredoxin" evidence="9">
    <location>
        <begin position="23"/>
        <end position="181"/>
    </location>
</feature>
<evidence type="ECO:0000256" key="5">
    <source>
        <dbReference type="ARBA" id="ARBA00023284"/>
    </source>
</evidence>
<dbReference type="SUPFAM" id="SSF52833">
    <property type="entry name" value="Thioredoxin-like"/>
    <property type="match status" value="1"/>
</dbReference>
<dbReference type="PROSITE" id="PS51257">
    <property type="entry name" value="PROKAR_LIPOPROTEIN"/>
    <property type="match status" value="1"/>
</dbReference>
<evidence type="ECO:0000259" key="9">
    <source>
        <dbReference type="PROSITE" id="PS51352"/>
    </source>
</evidence>
<dbReference type="Proteomes" id="UP000269998">
    <property type="component" value="Chromosome"/>
</dbReference>
<dbReference type="InterPro" id="IPR050553">
    <property type="entry name" value="Thioredoxin_ResA/DsbE_sf"/>
</dbReference>
<gene>
    <name evidence="10" type="ORF">MB901379_04446</name>
</gene>
<evidence type="ECO:0000313" key="11">
    <source>
        <dbReference type="Proteomes" id="UP000269998"/>
    </source>
</evidence>
<sequence precursor="true">MPRRWITLFAIGVAATAITACGAPGAQSAPTNAAGSASHAAAGNSTHVPEQLQFTAKTIGGQTFSGTSLAGKPAVLWFWTPWCPTCQHEAPIFGNVAAANSTVTFVGVGAQEQASAMQAFVDKYQLGSTTQLADSEGTVWSKFGVTQQPAWAFVGADGKVDVVKGTLSAQELTERVNELAGR</sequence>
<dbReference type="Gene3D" id="3.40.30.10">
    <property type="entry name" value="Glutaredoxin"/>
    <property type="match status" value="1"/>
</dbReference>
<dbReference type="InterPro" id="IPR036249">
    <property type="entry name" value="Thioredoxin-like_sf"/>
</dbReference>
<keyword evidence="4 8" id="KW-0732">Signal</keyword>
<organism evidence="10 11">
    <name type="scientific">Mycobacterium basiliense</name>
    <dbReference type="NCBI Taxonomy" id="2094119"/>
    <lineage>
        <taxon>Bacteria</taxon>
        <taxon>Bacillati</taxon>
        <taxon>Actinomycetota</taxon>
        <taxon>Actinomycetes</taxon>
        <taxon>Mycobacteriales</taxon>
        <taxon>Mycobacteriaceae</taxon>
        <taxon>Mycobacterium</taxon>
    </lineage>
</organism>
<dbReference type="EMBL" id="LR130759">
    <property type="protein sequence ID" value="VDM90837.1"/>
    <property type="molecule type" value="Genomic_DNA"/>
</dbReference>
<evidence type="ECO:0000256" key="3">
    <source>
        <dbReference type="ARBA" id="ARBA00022525"/>
    </source>
</evidence>
<evidence type="ECO:0000313" key="10">
    <source>
        <dbReference type="EMBL" id="VDM90837.1"/>
    </source>
</evidence>
<dbReference type="OrthoDB" id="9790194at2"/>
<dbReference type="PANTHER" id="PTHR42852:SF17">
    <property type="entry name" value="THIOREDOXIN-LIKE PROTEIN HI_1115"/>
    <property type="match status" value="1"/>
</dbReference>
<dbReference type="FunFam" id="3.40.30.10:FF:000238">
    <property type="entry name" value="Soluble secreted antigen Mpt53"/>
    <property type="match status" value="1"/>
</dbReference>
<comment type="similarity">
    <text evidence="2">Belongs to the thioredoxin family.</text>
</comment>
<keyword evidence="5" id="KW-0676">Redox-active center</keyword>
<dbReference type="InterPro" id="IPR013766">
    <property type="entry name" value="Thioredoxin_domain"/>
</dbReference>
<comment type="function">
    <text evidence="6">Disulfide oxidoreductase that catalyzes the oxidation of reduced, unfolded secreted proteins to form disulfide bonds. Despite a weak homology to thioredoxin this cannot serve as a substrate for thioredoxin reductase.</text>
</comment>
<dbReference type="PANTHER" id="PTHR42852">
    <property type="entry name" value="THIOL:DISULFIDE INTERCHANGE PROTEIN DSBE"/>
    <property type="match status" value="1"/>
</dbReference>
<evidence type="ECO:0000256" key="8">
    <source>
        <dbReference type="SAM" id="SignalP"/>
    </source>
</evidence>
<evidence type="ECO:0000256" key="1">
    <source>
        <dbReference type="ARBA" id="ARBA00004613"/>
    </source>
</evidence>
<dbReference type="AlphaFoldDB" id="A0A3S4BZR5"/>
<keyword evidence="3" id="KW-0964">Secreted</keyword>
<evidence type="ECO:0000256" key="2">
    <source>
        <dbReference type="ARBA" id="ARBA00008987"/>
    </source>
</evidence>
<dbReference type="PROSITE" id="PS00194">
    <property type="entry name" value="THIOREDOXIN_1"/>
    <property type="match status" value="1"/>
</dbReference>
<dbReference type="InterPro" id="IPR017937">
    <property type="entry name" value="Thioredoxin_CS"/>
</dbReference>
<reference evidence="11" key="1">
    <citation type="submission" date="2018-02" db="EMBL/GenBank/DDBJ databases">
        <authorList>
            <person name="Seth-Smith MB H."/>
            <person name="Seth-Smith H."/>
        </authorList>
    </citation>
    <scope>NUCLEOTIDE SEQUENCE [LARGE SCALE GENOMIC DNA]</scope>
</reference>
<evidence type="ECO:0000256" key="7">
    <source>
        <dbReference type="ARBA" id="ARBA00067724"/>
    </source>
</evidence>
<proteinExistence type="inferred from homology"/>
<feature type="signal peptide" evidence="8">
    <location>
        <begin position="1"/>
        <end position="22"/>
    </location>
</feature>
<keyword evidence="11" id="KW-1185">Reference proteome</keyword>
<evidence type="ECO:0000256" key="4">
    <source>
        <dbReference type="ARBA" id="ARBA00022729"/>
    </source>
</evidence>
<dbReference type="RefSeq" id="WP_158018459.1">
    <property type="nucleotide sequence ID" value="NZ_CBCSKE010000003.1"/>
</dbReference>
<dbReference type="InterPro" id="IPR000866">
    <property type="entry name" value="AhpC/TSA"/>
</dbReference>
<comment type="subcellular location">
    <subcellularLocation>
        <location evidence="1">Secreted</location>
    </subcellularLocation>
</comment>
<feature type="chain" id="PRO_5038839409" description="Soluble secreted antigen MPT53" evidence="8">
    <location>
        <begin position="23"/>
        <end position="182"/>
    </location>
</feature>
<dbReference type="GO" id="GO:0005576">
    <property type="term" value="C:extracellular region"/>
    <property type="evidence" value="ECO:0007669"/>
    <property type="project" value="UniProtKB-SubCell"/>
</dbReference>